<dbReference type="SUPFAM" id="SSF50998">
    <property type="entry name" value="Quinoprotein alcohol dehydrogenase-like"/>
    <property type="match status" value="2"/>
</dbReference>
<organism evidence="4 5">
    <name type="scientific">Gymnopilus dilepis</name>
    <dbReference type="NCBI Taxonomy" id="231916"/>
    <lineage>
        <taxon>Eukaryota</taxon>
        <taxon>Fungi</taxon>
        <taxon>Dikarya</taxon>
        <taxon>Basidiomycota</taxon>
        <taxon>Agaricomycotina</taxon>
        <taxon>Agaricomycetes</taxon>
        <taxon>Agaricomycetidae</taxon>
        <taxon>Agaricales</taxon>
        <taxon>Agaricineae</taxon>
        <taxon>Hymenogastraceae</taxon>
        <taxon>Gymnopilus</taxon>
    </lineage>
</organism>
<feature type="repeat" description="WD" evidence="3">
    <location>
        <begin position="1051"/>
        <end position="1077"/>
    </location>
</feature>
<reference evidence="4 5" key="1">
    <citation type="journal article" date="2018" name="Evol. Lett.">
        <title>Horizontal gene cluster transfer increased hallucinogenic mushroom diversity.</title>
        <authorList>
            <person name="Reynolds H.T."/>
            <person name="Vijayakumar V."/>
            <person name="Gluck-Thaler E."/>
            <person name="Korotkin H.B."/>
            <person name="Matheny P.B."/>
            <person name="Slot J.C."/>
        </authorList>
    </citation>
    <scope>NUCLEOTIDE SEQUENCE [LARGE SCALE GENOMIC DNA]</scope>
    <source>
        <strain evidence="4 5">SRW20</strain>
    </source>
</reference>
<dbReference type="GO" id="GO:1990234">
    <property type="term" value="C:transferase complex"/>
    <property type="evidence" value="ECO:0007669"/>
    <property type="project" value="UniProtKB-ARBA"/>
</dbReference>
<keyword evidence="5" id="KW-1185">Reference proteome</keyword>
<gene>
    <name evidence="4" type="ORF">CVT26_007004</name>
</gene>
<dbReference type="PROSITE" id="PS00678">
    <property type="entry name" value="WD_REPEATS_1"/>
    <property type="match status" value="5"/>
</dbReference>
<evidence type="ECO:0000256" key="1">
    <source>
        <dbReference type="ARBA" id="ARBA00022574"/>
    </source>
</evidence>
<feature type="repeat" description="WD" evidence="3">
    <location>
        <begin position="465"/>
        <end position="504"/>
    </location>
</feature>
<keyword evidence="1 3" id="KW-0853">WD repeat</keyword>
<feature type="repeat" description="WD" evidence="3">
    <location>
        <begin position="872"/>
        <end position="911"/>
    </location>
</feature>
<sequence length="1220" mass="137085">MSPVSSTWEAQDPKHLSIAIHDELTPDEARFLRSYSPILMLSLSYIVMTANSRILAFSLEDGSLVQSLKGHKMCMLSLATHQDTLVSSSVDGSVRIWDIATGQCTQMIMPGRVTDLRIVRPRAENCEHLSIMKEGNANPLIVVMCAENNLKVWIVPNYLGAQLSEDIAAVSICTTLVEGALTTRIFRGRLECEDLKIQSLGGVIDCLEAKGRRAVTGSRNCTVCVWDVITGDCEWVFVGHIGLVNSVDLDKSRAYSTSRDGTMRIWNMETGDCSYILSYVYPATNAMVSPSYLVAHNADGMLCVWDPATGSLLNLIAESQWRATTIAHDDRKLIFASKGSSDGRLTVWDIPTNQRLRCLDPGELSVCDVLLRGQFCVCLARKGIQYSVEIWKFADEDRWVGNNDVWGAQRPKQFVVSLDDQFSKKERRSVQEYAPIMKFSMTCIVVGVRLRILVYSLHGTFLRALRGHTKRIFYMDTWENTLVSAAMDDTVRIWDLITGQCIDVFTLGRVSRFCITTVEQERPKNKATFEHDAGTPIIIIILTPDEYGMRIRRLPHPKAHGATPAEESNRDSSFNCDIQTYGEAIWCLAAKGKTAVTGGRSSSVCVWDIIEGHCKWVLIGHREQGEPDECGLLTWTKDRSTQHPLMQRCGYGQSRQANAPTSSDACLLMRTCIGSLCLSNPLTGVLLKEIPESRFRSLSVQHDDRKLLFGGTTDGYLTIWDMPSHKDLRSLILGDVVNYNAAFHDRFCASLFRREGLFFIKIWEFGADSEGVLGDIRGPRTHGVSSWNSGKRATKPDPLTCNRKLAPPFSLIHMPPEVKHSSIPLHHEFSKKEEHFVRSFTPIVRLSSSYIVVGVRFTILVYSLDGDLSLALKGHNSRILDMATWKDILVSSSLDNTVRIWDLTTGQCIHIFSPWTVSRLCITELEQESELNTVGLTEGNLAGIPVVIMYDELDNQGRKLKIRNLLHPIEKSLSHDIQTYGQEIWCTAARGNLVVAGGADFSVCVWDMINGQCQWVFIGHEGQGEPILLHQQLRTSPFSNLHPAVWSIDLDQKQVYSASFDNTIRIWNIETGDCSYILRSTSSVATVRVSLSHLVTCQSNGMLSIWNTTTGMLLYEIPESLFRTQYFQHDGRKLLFGGSTDEFLTVWDIASNKPIQSLLLGNATVNQHTFFSGRFCISTVTRQERYSIEIWEFPDDDWSRTEKKFDSKLEYQGRDEEKVS</sequence>
<dbReference type="AlphaFoldDB" id="A0A409W050"/>
<evidence type="ECO:0000313" key="4">
    <source>
        <dbReference type="EMBL" id="PPQ71880.1"/>
    </source>
</evidence>
<dbReference type="PANTHER" id="PTHR22847:SF637">
    <property type="entry name" value="WD REPEAT DOMAIN 5B"/>
    <property type="match status" value="1"/>
</dbReference>
<dbReference type="STRING" id="231916.A0A409W050"/>
<evidence type="ECO:0000256" key="2">
    <source>
        <dbReference type="ARBA" id="ARBA00022737"/>
    </source>
</evidence>
<comment type="caution">
    <text evidence="4">The sequence shown here is derived from an EMBL/GenBank/DDBJ whole genome shotgun (WGS) entry which is preliminary data.</text>
</comment>
<evidence type="ECO:0000313" key="5">
    <source>
        <dbReference type="Proteomes" id="UP000284706"/>
    </source>
</evidence>
<dbReference type="InterPro" id="IPR019775">
    <property type="entry name" value="WD40_repeat_CS"/>
</dbReference>
<dbReference type="PROSITE" id="PS50082">
    <property type="entry name" value="WD_REPEATS_2"/>
    <property type="match status" value="5"/>
</dbReference>
<keyword evidence="2" id="KW-0677">Repeat</keyword>
<proteinExistence type="predicted"/>
<dbReference type="InterPro" id="IPR001680">
    <property type="entry name" value="WD40_rpt"/>
</dbReference>
<accession>A0A409W050</accession>
<dbReference type="Pfam" id="PF00400">
    <property type="entry name" value="WD40"/>
    <property type="match status" value="5"/>
</dbReference>
<evidence type="ECO:0000256" key="3">
    <source>
        <dbReference type="PROSITE-ProRule" id="PRU00221"/>
    </source>
</evidence>
<dbReference type="PANTHER" id="PTHR22847">
    <property type="entry name" value="WD40 REPEAT PROTEIN"/>
    <property type="match status" value="1"/>
</dbReference>
<dbReference type="PRINTS" id="PR00320">
    <property type="entry name" value="GPROTEINBRPT"/>
</dbReference>
<dbReference type="Proteomes" id="UP000284706">
    <property type="component" value="Unassembled WGS sequence"/>
</dbReference>
<name>A0A409W050_9AGAR</name>
<feature type="repeat" description="WD" evidence="3">
    <location>
        <begin position="237"/>
        <end position="276"/>
    </location>
</feature>
<dbReference type="InterPro" id="IPR015943">
    <property type="entry name" value="WD40/YVTN_repeat-like_dom_sf"/>
</dbReference>
<protein>
    <submittedName>
        <fullName evidence="4">Uncharacterized protein</fullName>
    </submittedName>
</protein>
<dbReference type="InterPro" id="IPR020472">
    <property type="entry name" value="WD40_PAC1"/>
</dbReference>
<dbReference type="InterPro" id="IPR011047">
    <property type="entry name" value="Quinoprotein_ADH-like_sf"/>
</dbReference>
<feature type="repeat" description="WD" evidence="3">
    <location>
        <begin position="68"/>
        <end position="107"/>
    </location>
</feature>
<dbReference type="EMBL" id="NHYE01005483">
    <property type="protein sequence ID" value="PPQ71880.1"/>
    <property type="molecule type" value="Genomic_DNA"/>
</dbReference>
<dbReference type="OrthoDB" id="10257301at2759"/>
<dbReference type="InParanoid" id="A0A409W050"/>
<dbReference type="SMART" id="SM00320">
    <property type="entry name" value="WD40"/>
    <property type="match status" value="13"/>
</dbReference>
<dbReference type="PROSITE" id="PS50294">
    <property type="entry name" value="WD_REPEATS_REGION"/>
    <property type="match status" value="3"/>
</dbReference>
<dbReference type="Gene3D" id="2.130.10.10">
    <property type="entry name" value="YVTN repeat-like/Quinoprotein amine dehydrogenase"/>
    <property type="match status" value="4"/>
</dbReference>